<evidence type="ECO:0000313" key="3">
    <source>
        <dbReference type="Proteomes" id="UP000287224"/>
    </source>
</evidence>
<dbReference type="Pfam" id="PF13302">
    <property type="entry name" value="Acetyltransf_3"/>
    <property type="match status" value="1"/>
</dbReference>
<dbReference type="EMBL" id="BIFQ01000002">
    <property type="protein sequence ID" value="GCE09503.1"/>
    <property type="molecule type" value="Genomic_DNA"/>
</dbReference>
<proteinExistence type="predicted"/>
<name>A0A401ZRN2_9CHLR</name>
<keyword evidence="2" id="KW-0808">Transferase</keyword>
<accession>A0A401ZRN2</accession>
<gene>
    <name evidence="2" type="ORF">KDAU_68320</name>
</gene>
<sequence>MFSLHHVTLRPLELDDIDLLYSWDLDIELNILKGWTPRRSLRAFRQIYEQRITQPSDTNIRFGIQYEGHLVGFVDLGLIDHEQQRAAIGIAIGDKQVWGRGIGTTALCLLLDYAFTVQRLERVYAEIYGFNARSMRLMQRAGFQQEGMLRQHELHNGARQDLYIFGLLKPEFYQHHQSLFGLPHQEQAIQ</sequence>
<organism evidence="2 3">
    <name type="scientific">Dictyobacter aurantiacus</name>
    <dbReference type="NCBI Taxonomy" id="1936993"/>
    <lineage>
        <taxon>Bacteria</taxon>
        <taxon>Bacillati</taxon>
        <taxon>Chloroflexota</taxon>
        <taxon>Ktedonobacteria</taxon>
        <taxon>Ktedonobacterales</taxon>
        <taxon>Dictyobacteraceae</taxon>
        <taxon>Dictyobacter</taxon>
    </lineage>
</organism>
<dbReference type="OrthoDB" id="9795206at2"/>
<evidence type="ECO:0000313" key="2">
    <source>
        <dbReference type="EMBL" id="GCE09503.1"/>
    </source>
</evidence>
<dbReference type="PANTHER" id="PTHR43415:SF3">
    <property type="entry name" value="GNAT-FAMILY ACETYLTRANSFERASE"/>
    <property type="match status" value="1"/>
</dbReference>
<dbReference type="PANTHER" id="PTHR43415">
    <property type="entry name" value="SPERMIDINE N(1)-ACETYLTRANSFERASE"/>
    <property type="match status" value="1"/>
</dbReference>
<keyword evidence="3" id="KW-1185">Reference proteome</keyword>
<dbReference type="RefSeq" id="WP_126602004.1">
    <property type="nucleotide sequence ID" value="NZ_BIFQ01000002.1"/>
</dbReference>
<dbReference type="GO" id="GO:0016747">
    <property type="term" value="F:acyltransferase activity, transferring groups other than amino-acyl groups"/>
    <property type="evidence" value="ECO:0007669"/>
    <property type="project" value="InterPro"/>
</dbReference>
<dbReference type="Proteomes" id="UP000287224">
    <property type="component" value="Unassembled WGS sequence"/>
</dbReference>
<dbReference type="SUPFAM" id="SSF55729">
    <property type="entry name" value="Acyl-CoA N-acyltransferases (Nat)"/>
    <property type="match status" value="1"/>
</dbReference>
<dbReference type="AlphaFoldDB" id="A0A401ZRN2"/>
<dbReference type="PROSITE" id="PS51186">
    <property type="entry name" value="GNAT"/>
    <property type="match status" value="1"/>
</dbReference>
<protein>
    <submittedName>
        <fullName evidence="2">Acetyltransferase</fullName>
    </submittedName>
</protein>
<feature type="domain" description="N-acetyltransferase" evidence="1">
    <location>
        <begin position="7"/>
        <end position="170"/>
    </location>
</feature>
<evidence type="ECO:0000259" key="1">
    <source>
        <dbReference type="PROSITE" id="PS51186"/>
    </source>
</evidence>
<dbReference type="Gene3D" id="3.40.630.30">
    <property type="match status" value="1"/>
</dbReference>
<reference evidence="3" key="1">
    <citation type="submission" date="2018-12" db="EMBL/GenBank/DDBJ databases">
        <title>Tengunoibacter tsumagoiensis gen. nov., sp. nov., Dictyobacter kobayashii sp. nov., D. alpinus sp. nov., and D. joshuensis sp. nov. and description of Dictyobacteraceae fam. nov. within the order Ktedonobacterales isolated from Tengu-no-mugimeshi.</title>
        <authorList>
            <person name="Wang C.M."/>
            <person name="Zheng Y."/>
            <person name="Sakai Y."/>
            <person name="Toyoda A."/>
            <person name="Minakuchi Y."/>
            <person name="Abe K."/>
            <person name="Yokota A."/>
            <person name="Yabe S."/>
        </authorList>
    </citation>
    <scope>NUCLEOTIDE SEQUENCE [LARGE SCALE GENOMIC DNA]</scope>
    <source>
        <strain evidence="3">S-27</strain>
    </source>
</reference>
<dbReference type="InterPro" id="IPR016181">
    <property type="entry name" value="Acyl_CoA_acyltransferase"/>
</dbReference>
<dbReference type="InterPro" id="IPR000182">
    <property type="entry name" value="GNAT_dom"/>
</dbReference>
<comment type="caution">
    <text evidence="2">The sequence shown here is derived from an EMBL/GenBank/DDBJ whole genome shotgun (WGS) entry which is preliminary data.</text>
</comment>